<feature type="signal peptide" evidence="1">
    <location>
        <begin position="1"/>
        <end position="21"/>
    </location>
</feature>
<comment type="caution">
    <text evidence="2">The sequence shown here is derived from an EMBL/GenBank/DDBJ whole genome shotgun (WGS) entry which is preliminary data.</text>
</comment>
<evidence type="ECO:0000256" key="1">
    <source>
        <dbReference type="SAM" id="SignalP"/>
    </source>
</evidence>
<reference evidence="2" key="1">
    <citation type="journal article" date="2014" name="Int. J. Syst. Evol. Microbiol.">
        <title>Complete genome sequence of Corynebacterium casei LMG S-19264T (=DSM 44701T), isolated from a smear-ripened cheese.</title>
        <authorList>
            <consortium name="US DOE Joint Genome Institute (JGI-PGF)"/>
            <person name="Walter F."/>
            <person name="Albersmeier A."/>
            <person name="Kalinowski J."/>
            <person name="Ruckert C."/>
        </authorList>
    </citation>
    <scope>NUCLEOTIDE SEQUENCE</scope>
    <source>
        <strain evidence="2">CGMCC 1.15493</strain>
    </source>
</reference>
<evidence type="ECO:0008006" key="4">
    <source>
        <dbReference type="Google" id="ProtNLM"/>
    </source>
</evidence>
<dbReference type="EMBL" id="BMJJ01000003">
    <property type="protein sequence ID" value="GGD12580.1"/>
    <property type="molecule type" value="Genomic_DNA"/>
</dbReference>
<evidence type="ECO:0000313" key="3">
    <source>
        <dbReference type="Proteomes" id="UP000613160"/>
    </source>
</evidence>
<accession>A0A916XUQ9</accession>
<dbReference type="Proteomes" id="UP000613160">
    <property type="component" value="Unassembled WGS sequence"/>
</dbReference>
<dbReference type="PIRSF" id="PIRSF002721">
    <property type="entry name" value="Surface_antigen_Rickettsia"/>
    <property type="match status" value="1"/>
</dbReference>
<feature type="chain" id="PRO_5036929659" description="Surface antigen domain-containing protein" evidence="1">
    <location>
        <begin position="22"/>
        <end position="130"/>
    </location>
</feature>
<keyword evidence="1" id="KW-0732">Signal</keyword>
<sequence length="130" mass="13536">MPAIFKTLPVFAVAVLLSACAGSSMNTPTSTGVLALGEGLVGQVPGAGLSGEAREKALEAEFQALQFAQAGQEVAWSAGRYQGLVVPTQLYRIGSQDCRGYSQTVIARGKTMKQVGTACRGEDGLWKTVV</sequence>
<dbReference type="AlphaFoldDB" id="A0A916XUQ9"/>
<proteinExistence type="predicted"/>
<dbReference type="InterPro" id="IPR016364">
    <property type="entry name" value="Surface_antigen_Rickettsia"/>
</dbReference>
<organism evidence="2 3">
    <name type="scientific">Aureimonas glaciei</name>
    <dbReference type="NCBI Taxonomy" id="1776957"/>
    <lineage>
        <taxon>Bacteria</taxon>
        <taxon>Pseudomonadati</taxon>
        <taxon>Pseudomonadota</taxon>
        <taxon>Alphaproteobacteria</taxon>
        <taxon>Hyphomicrobiales</taxon>
        <taxon>Aurantimonadaceae</taxon>
        <taxon>Aureimonas</taxon>
    </lineage>
</organism>
<protein>
    <recommendedName>
        <fullName evidence="4">Surface antigen domain-containing protein</fullName>
    </recommendedName>
</protein>
<evidence type="ECO:0000313" key="2">
    <source>
        <dbReference type="EMBL" id="GGD12580.1"/>
    </source>
</evidence>
<keyword evidence="3" id="KW-1185">Reference proteome</keyword>
<name>A0A916XUQ9_9HYPH</name>
<dbReference type="PROSITE" id="PS51257">
    <property type="entry name" value="PROKAR_LIPOPROTEIN"/>
    <property type="match status" value="1"/>
</dbReference>
<reference evidence="2" key="2">
    <citation type="submission" date="2020-09" db="EMBL/GenBank/DDBJ databases">
        <authorList>
            <person name="Sun Q."/>
            <person name="Zhou Y."/>
        </authorList>
    </citation>
    <scope>NUCLEOTIDE SEQUENCE</scope>
    <source>
        <strain evidence="2">CGMCC 1.15493</strain>
    </source>
</reference>
<gene>
    <name evidence="2" type="ORF">GCM10011335_14310</name>
</gene>